<dbReference type="Proteomes" id="UP000282613">
    <property type="component" value="Unassembled WGS sequence"/>
</dbReference>
<evidence type="ECO:0000313" key="4">
    <source>
        <dbReference type="WBParaSite" id="TASK_0000030701-mRNA-1"/>
    </source>
</evidence>
<dbReference type="EMBL" id="UYRS01000035">
    <property type="protein sequence ID" value="VDK20629.1"/>
    <property type="molecule type" value="Genomic_DNA"/>
</dbReference>
<accession>A0A0R3VSY1</accession>
<evidence type="ECO:0000256" key="1">
    <source>
        <dbReference type="SAM" id="SignalP"/>
    </source>
</evidence>
<feature type="signal peptide" evidence="1">
    <location>
        <begin position="1"/>
        <end position="47"/>
    </location>
</feature>
<protein>
    <submittedName>
        <fullName evidence="4">Secreted protein</fullName>
    </submittedName>
</protein>
<keyword evidence="3" id="KW-1185">Reference proteome</keyword>
<dbReference type="WBParaSite" id="TASK_0000030701-mRNA-1">
    <property type="protein sequence ID" value="TASK_0000030701-mRNA-1"/>
    <property type="gene ID" value="TASK_0000030701"/>
</dbReference>
<keyword evidence="1" id="KW-0732">Signal</keyword>
<reference evidence="4" key="1">
    <citation type="submission" date="2017-02" db="UniProtKB">
        <authorList>
            <consortium name="WormBaseParasite"/>
        </authorList>
    </citation>
    <scope>IDENTIFICATION</scope>
</reference>
<dbReference type="AlphaFoldDB" id="A0A0R3VSY1"/>
<evidence type="ECO:0000313" key="2">
    <source>
        <dbReference type="EMBL" id="VDK20629.1"/>
    </source>
</evidence>
<name>A0A0R3VSY1_TAEAS</name>
<sequence length="112" mass="12342">MPLLCVALSLFENLETHRRHALDMRLRRFHLILLLCSLCATLKTAEAKEVALLSEVFSGNSGVVTEIVECAEAAAARVSIAVKAAAADCYTMWKNVLTELRQLRVAVDVFLP</sequence>
<reference evidence="2 3" key="2">
    <citation type="submission" date="2018-11" db="EMBL/GenBank/DDBJ databases">
        <authorList>
            <consortium name="Pathogen Informatics"/>
        </authorList>
    </citation>
    <scope>NUCLEOTIDE SEQUENCE [LARGE SCALE GENOMIC DNA]</scope>
</reference>
<evidence type="ECO:0000313" key="3">
    <source>
        <dbReference type="Proteomes" id="UP000282613"/>
    </source>
</evidence>
<feature type="chain" id="PRO_5043132360" evidence="1">
    <location>
        <begin position="48"/>
        <end position="112"/>
    </location>
</feature>
<gene>
    <name evidence="2" type="ORF">TASK_LOCUS308</name>
</gene>
<organism evidence="4">
    <name type="scientific">Taenia asiatica</name>
    <name type="common">Asian tapeworm</name>
    <dbReference type="NCBI Taxonomy" id="60517"/>
    <lineage>
        <taxon>Eukaryota</taxon>
        <taxon>Metazoa</taxon>
        <taxon>Spiralia</taxon>
        <taxon>Lophotrochozoa</taxon>
        <taxon>Platyhelminthes</taxon>
        <taxon>Cestoda</taxon>
        <taxon>Eucestoda</taxon>
        <taxon>Cyclophyllidea</taxon>
        <taxon>Taeniidae</taxon>
        <taxon>Taenia</taxon>
    </lineage>
</organism>
<proteinExistence type="predicted"/>